<keyword evidence="2 7" id="KW-0808">Transferase</keyword>
<gene>
    <name evidence="7" type="ORF">ACFQBT_03565</name>
</gene>
<dbReference type="Pfam" id="PF00294">
    <property type="entry name" value="PfkB"/>
    <property type="match status" value="1"/>
</dbReference>
<dbReference type="CDD" id="cd01167">
    <property type="entry name" value="bac_FRK"/>
    <property type="match status" value="1"/>
</dbReference>
<dbReference type="PANTHER" id="PTHR43085">
    <property type="entry name" value="HEXOKINASE FAMILY MEMBER"/>
    <property type="match status" value="1"/>
</dbReference>
<dbReference type="InterPro" id="IPR011611">
    <property type="entry name" value="PfkB_dom"/>
</dbReference>
<dbReference type="EMBL" id="JBHSWJ010000002">
    <property type="protein sequence ID" value="MFC6712969.1"/>
    <property type="molecule type" value="Genomic_DNA"/>
</dbReference>
<dbReference type="InterPro" id="IPR050306">
    <property type="entry name" value="PfkB_Carbo_kinase"/>
</dbReference>
<proteinExistence type="inferred from homology"/>
<reference evidence="8" key="1">
    <citation type="journal article" date="2019" name="Int. J. Syst. Evol. Microbiol.">
        <title>The Global Catalogue of Microorganisms (GCM) 10K type strain sequencing project: providing services to taxonomists for standard genome sequencing and annotation.</title>
        <authorList>
            <consortium name="The Broad Institute Genomics Platform"/>
            <consortium name="The Broad Institute Genome Sequencing Center for Infectious Disease"/>
            <person name="Wu L."/>
            <person name="Ma J."/>
        </authorList>
    </citation>
    <scope>NUCLEOTIDE SEQUENCE [LARGE SCALE GENOMIC DNA]</scope>
    <source>
        <strain evidence="8">NBRC 106593</strain>
    </source>
</reference>
<organism evidence="7 8">
    <name type="scientific">Branchiibius cervicis</name>
    <dbReference type="NCBI Taxonomy" id="908252"/>
    <lineage>
        <taxon>Bacteria</taxon>
        <taxon>Bacillati</taxon>
        <taxon>Actinomycetota</taxon>
        <taxon>Actinomycetes</taxon>
        <taxon>Micrococcales</taxon>
        <taxon>Dermacoccaceae</taxon>
        <taxon>Branchiibius</taxon>
    </lineage>
</organism>
<keyword evidence="5" id="KW-0067">ATP-binding</keyword>
<dbReference type="Proteomes" id="UP001596356">
    <property type="component" value="Unassembled WGS sequence"/>
</dbReference>
<dbReference type="GO" id="GO:0016301">
    <property type="term" value="F:kinase activity"/>
    <property type="evidence" value="ECO:0007669"/>
    <property type="project" value="UniProtKB-KW"/>
</dbReference>
<dbReference type="SUPFAM" id="SSF53613">
    <property type="entry name" value="Ribokinase-like"/>
    <property type="match status" value="1"/>
</dbReference>
<dbReference type="InterPro" id="IPR002173">
    <property type="entry name" value="Carboh/pur_kinase_PfkB_CS"/>
</dbReference>
<dbReference type="RefSeq" id="WP_377820431.1">
    <property type="nucleotide sequence ID" value="NZ_JBHSWJ010000002.1"/>
</dbReference>
<comment type="caution">
    <text evidence="7">The sequence shown here is derived from an EMBL/GenBank/DDBJ whole genome shotgun (WGS) entry which is preliminary data.</text>
</comment>
<evidence type="ECO:0000259" key="6">
    <source>
        <dbReference type="Pfam" id="PF00294"/>
    </source>
</evidence>
<dbReference type="EC" id="2.7.1.-" evidence="7"/>
<evidence type="ECO:0000256" key="5">
    <source>
        <dbReference type="ARBA" id="ARBA00022840"/>
    </source>
</evidence>
<evidence type="ECO:0000256" key="2">
    <source>
        <dbReference type="ARBA" id="ARBA00022679"/>
    </source>
</evidence>
<evidence type="ECO:0000313" key="8">
    <source>
        <dbReference type="Proteomes" id="UP001596356"/>
    </source>
</evidence>
<accession>A0ABW2AQM2</accession>
<sequence length="306" mass="31524">MARVLVAGEALIDVVRRQDGSVEAHVGGSPLNVAVGLARLGHETELATHIAGDPYGALIVGQLAEDGVGLTPGSDTAARTSTAQATLAQDGSASYAFDIDWRFEQQLSHDFGHFHTGSIAAVLQPGAIQVEHAVRTAREHATVSFDPNARPSLMGDPHDARAQVEQLIGLSDVVKASDEDIAWLYGQEASLDAVLNLWGQLGPSLTVATLGPSGARMHLTRTGEFADVPGASVDVVDTVGAGDSFQSGLISGLLGAGLLGGPESRTALRSAGLQDVLPAALRAIACSAITVSRAGADPPRRDELPV</sequence>
<dbReference type="PROSITE" id="PS00584">
    <property type="entry name" value="PFKB_KINASES_2"/>
    <property type="match status" value="1"/>
</dbReference>
<dbReference type="Gene3D" id="3.40.1190.20">
    <property type="match status" value="1"/>
</dbReference>
<dbReference type="PANTHER" id="PTHR43085:SF1">
    <property type="entry name" value="PSEUDOURIDINE KINASE-RELATED"/>
    <property type="match status" value="1"/>
</dbReference>
<evidence type="ECO:0000313" key="7">
    <source>
        <dbReference type="EMBL" id="MFC6712969.1"/>
    </source>
</evidence>
<evidence type="ECO:0000256" key="3">
    <source>
        <dbReference type="ARBA" id="ARBA00022741"/>
    </source>
</evidence>
<evidence type="ECO:0000256" key="4">
    <source>
        <dbReference type="ARBA" id="ARBA00022777"/>
    </source>
</evidence>
<dbReference type="InterPro" id="IPR029056">
    <property type="entry name" value="Ribokinase-like"/>
</dbReference>
<comment type="similarity">
    <text evidence="1">Belongs to the carbohydrate kinase PfkB family.</text>
</comment>
<name>A0ABW2AQM2_9MICO</name>
<feature type="domain" description="Carbohydrate kinase PfkB" evidence="6">
    <location>
        <begin position="1"/>
        <end position="298"/>
    </location>
</feature>
<protein>
    <submittedName>
        <fullName evidence="7">Carbohydrate kinase</fullName>
        <ecNumber evidence="7">2.7.1.-</ecNumber>
    </submittedName>
</protein>
<keyword evidence="3" id="KW-0547">Nucleotide-binding</keyword>
<evidence type="ECO:0000256" key="1">
    <source>
        <dbReference type="ARBA" id="ARBA00010688"/>
    </source>
</evidence>
<keyword evidence="4 7" id="KW-0418">Kinase</keyword>
<keyword evidence="8" id="KW-1185">Reference proteome</keyword>